<feature type="transmembrane region" description="Helical" evidence="8">
    <location>
        <begin position="551"/>
        <end position="577"/>
    </location>
</feature>
<evidence type="ECO:0000256" key="8">
    <source>
        <dbReference type="SAM" id="Phobius"/>
    </source>
</evidence>
<organism evidence="10 11">
    <name type="scientific">Riccia sorocarpa</name>
    <dbReference type="NCBI Taxonomy" id="122646"/>
    <lineage>
        <taxon>Eukaryota</taxon>
        <taxon>Viridiplantae</taxon>
        <taxon>Streptophyta</taxon>
        <taxon>Embryophyta</taxon>
        <taxon>Marchantiophyta</taxon>
        <taxon>Marchantiopsida</taxon>
        <taxon>Marchantiidae</taxon>
        <taxon>Marchantiales</taxon>
        <taxon>Ricciaceae</taxon>
        <taxon>Riccia</taxon>
    </lineage>
</organism>
<keyword evidence="2 8" id="KW-0812">Transmembrane</keyword>
<dbReference type="PANTHER" id="PTHR24186:SF50">
    <property type="entry name" value="ANKYRIN REPEAT-CONTAINING PROTEIN ITN1-LIKE ISOFORM X1"/>
    <property type="match status" value="1"/>
</dbReference>
<dbReference type="SUPFAM" id="SSF48403">
    <property type="entry name" value="Ankyrin repeat"/>
    <property type="match status" value="1"/>
</dbReference>
<evidence type="ECO:0000313" key="10">
    <source>
        <dbReference type="EMBL" id="KAL3681745.1"/>
    </source>
</evidence>
<sequence length="578" mass="65443">MQVRNVSWDLSAIPVLDKSLVLSSLGLHQRGSTSTWTMGRRRSSLSPKMSRSARLSGRSAVLSDSGSDDDNERKQLLVNQRALSRKVSFTAEVRSMPRDELTDHLNTSIAGREWMKVGDLLQELLETEQEDPVKALGVLHPNPTQVFLWAVTDGQDRVVKLLTDHDLYAVNAQSVEYQNALYEFAKDGNSSAVRQLLRYCKRVYKSSPEHFKNFVNAREDGTKTRNTALHWACFKGHTAVVKELMDEAFLPELDLNPRNGDGDTPLHLAITKALETRNLDIVDMLCNRGKHKKLLLNKKNLDGKTAYQRLWEVAMDSSKGEDERDVAELMRQVLLRQKPVNDRREDSFRERDYLQTVATSLLVGATLLVSVTFGGFLQMPRQPPEADFFEPGATEFDPTSNLGSRKYWYMRAVDIFRCSNSITFFMSIISIVASIRVMISRRERVFIEKENRELERSIRVGSLSLMLATAVAVVAFVSSGLANIPVAESGWSMVISTWSRRKYISLVHSTTLTTCLLGSLFVTPLVVMPLWKDYYFFIQEYFRDVSSLWKLLTLLFSTAMIGSVLLLVIMVVFGMGLL</sequence>
<gene>
    <name evidence="10" type="ORF">R1sor_024701</name>
</gene>
<dbReference type="Pfam" id="PF13962">
    <property type="entry name" value="PGG"/>
    <property type="match status" value="1"/>
</dbReference>
<reference evidence="10 11" key="1">
    <citation type="submission" date="2024-09" db="EMBL/GenBank/DDBJ databases">
        <title>Chromosome-scale assembly of Riccia sorocarpa.</title>
        <authorList>
            <person name="Paukszto L."/>
        </authorList>
    </citation>
    <scope>NUCLEOTIDE SEQUENCE [LARGE SCALE GENOMIC DNA]</scope>
    <source>
        <strain evidence="10">LP-2024</strain>
        <tissue evidence="10">Aerial parts of the thallus</tissue>
    </source>
</reference>
<comment type="caution">
    <text evidence="10">The sequence shown here is derived from an EMBL/GenBank/DDBJ whole genome shotgun (WGS) entry which is preliminary data.</text>
</comment>
<dbReference type="Pfam" id="PF12796">
    <property type="entry name" value="Ank_2"/>
    <property type="match status" value="1"/>
</dbReference>
<feature type="transmembrane region" description="Helical" evidence="8">
    <location>
        <begin position="460"/>
        <end position="486"/>
    </location>
</feature>
<keyword evidence="11" id="KW-1185">Reference proteome</keyword>
<accession>A0ABD3GUG2</accession>
<feature type="domain" description="PGG" evidence="9">
    <location>
        <begin position="354"/>
        <end position="479"/>
    </location>
</feature>
<feature type="transmembrane region" description="Helical" evidence="8">
    <location>
        <begin position="421"/>
        <end position="439"/>
    </location>
</feature>
<name>A0ABD3GUG2_9MARC</name>
<evidence type="ECO:0000256" key="7">
    <source>
        <dbReference type="SAM" id="MobiDB-lite"/>
    </source>
</evidence>
<evidence type="ECO:0000259" key="9">
    <source>
        <dbReference type="Pfam" id="PF13962"/>
    </source>
</evidence>
<dbReference type="GO" id="GO:0016020">
    <property type="term" value="C:membrane"/>
    <property type="evidence" value="ECO:0007669"/>
    <property type="project" value="UniProtKB-SubCell"/>
</dbReference>
<dbReference type="PANTHER" id="PTHR24186">
    <property type="entry name" value="PROTEIN PHOSPHATASE 1 REGULATORY SUBUNIT"/>
    <property type="match status" value="1"/>
</dbReference>
<dbReference type="InterPro" id="IPR002110">
    <property type="entry name" value="Ankyrin_rpt"/>
</dbReference>
<evidence type="ECO:0000256" key="5">
    <source>
        <dbReference type="ARBA" id="ARBA00023043"/>
    </source>
</evidence>
<dbReference type="Proteomes" id="UP001633002">
    <property type="component" value="Unassembled WGS sequence"/>
</dbReference>
<evidence type="ECO:0000313" key="11">
    <source>
        <dbReference type="Proteomes" id="UP001633002"/>
    </source>
</evidence>
<comment type="subcellular location">
    <subcellularLocation>
        <location evidence="1">Membrane</location>
        <topology evidence="1">Multi-pass membrane protein</topology>
    </subcellularLocation>
</comment>
<dbReference type="InterPro" id="IPR036770">
    <property type="entry name" value="Ankyrin_rpt-contain_sf"/>
</dbReference>
<feature type="region of interest" description="Disordered" evidence="7">
    <location>
        <begin position="31"/>
        <end position="71"/>
    </location>
</feature>
<dbReference type="InterPro" id="IPR026961">
    <property type="entry name" value="PGG_dom"/>
</dbReference>
<dbReference type="EMBL" id="JBJQOH010000007">
    <property type="protein sequence ID" value="KAL3681745.1"/>
    <property type="molecule type" value="Genomic_DNA"/>
</dbReference>
<proteinExistence type="predicted"/>
<evidence type="ECO:0000256" key="3">
    <source>
        <dbReference type="ARBA" id="ARBA00022737"/>
    </source>
</evidence>
<dbReference type="Gene3D" id="1.25.40.20">
    <property type="entry name" value="Ankyrin repeat-containing domain"/>
    <property type="match status" value="1"/>
</dbReference>
<evidence type="ECO:0000256" key="4">
    <source>
        <dbReference type="ARBA" id="ARBA00022989"/>
    </source>
</evidence>
<evidence type="ECO:0000256" key="6">
    <source>
        <dbReference type="ARBA" id="ARBA00023136"/>
    </source>
</evidence>
<keyword evidence="3" id="KW-0677">Repeat</keyword>
<feature type="transmembrane region" description="Helical" evidence="8">
    <location>
        <begin position="506"/>
        <end position="531"/>
    </location>
</feature>
<dbReference type="SMART" id="SM00248">
    <property type="entry name" value="ANK"/>
    <property type="match status" value="3"/>
</dbReference>
<keyword evidence="4 8" id="KW-1133">Transmembrane helix</keyword>
<evidence type="ECO:0000256" key="2">
    <source>
        <dbReference type="ARBA" id="ARBA00022692"/>
    </source>
</evidence>
<evidence type="ECO:0000256" key="1">
    <source>
        <dbReference type="ARBA" id="ARBA00004141"/>
    </source>
</evidence>
<keyword evidence="5" id="KW-0040">ANK repeat</keyword>
<protein>
    <recommendedName>
        <fullName evidence="9">PGG domain-containing protein</fullName>
    </recommendedName>
</protein>
<keyword evidence="6 8" id="KW-0472">Membrane</keyword>
<feature type="transmembrane region" description="Helical" evidence="8">
    <location>
        <begin position="353"/>
        <end position="377"/>
    </location>
</feature>
<dbReference type="AlphaFoldDB" id="A0ABD3GUG2"/>